<evidence type="ECO:0000256" key="2">
    <source>
        <dbReference type="ARBA" id="ARBA00022692"/>
    </source>
</evidence>
<keyword evidence="3 5" id="KW-1133">Transmembrane helix</keyword>
<dbReference type="GO" id="GO:0016020">
    <property type="term" value="C:membrane"/>
    <property type="evidence" value="ECO:0007669"/>
    <property type="project" value="UniProtKB-SubCell"/>
</dbReference>
<feature type="transmembrane region" description="Helical" evidence="5">
    <location>
        <begin position="386"/>
        <end position="409"/>
    </location>
</feature>
<keyword evidence="2 5" id="KW-0812">Transmembrane</keyword>
<evidence type="ECO:0000256" key="4">
    <source>
        <dbReference type="ARBA" id="ARBA00023136"/>
    </source>
</evidence>
<evidence type="ECO:0000313" key="6">
    <source>
        <dbReference type="Proteomes" id="UP000504615"/>
    </source>
</evidence>
<feature type="transmembrane region" description="Helical" evidence="5">
    <location>
        <begin position="136"/>
        <end position="162"/>
    </location>
</feature>
<evidence type="ECO:0000256" key="3">
    <source>
        <dbReference type="ARBA" id="ARBA00022989"/>
    </source>
</evidence>
<keyword evidence="6" id="KW-1185">Reference proteome</keyword>
<dbReference type="PANTHER" id="PTHR23507:SF39">
    <property type="entry name" value="GH23453P-RELATED"/>
    <property type="match status" value="1"/>
</dbReference>
<comment type="subcellular location">
    <subcellularLocation>
        <location evidence="1">Membrane</location>
        <topology evidence="1">Multi-pass membrane protein</topology>
    </subcellularLocation>
</comment>
<keyword evidence="4 5" id="KW-0472">Membrane</keyword>
<evidence type="ECO:0000256" key="1">
    <source>
        <dbReference type="ARBA" id="ARBA00004141"/>
    </source>
</evidence>
<name>A0A6I9W3F5_9HYME</name>
<dbReference type="RefSeq" id="XP_011634453.1">
    <property type="nucleotide sequence ID" value="XM_011636151.2"/>
</dbReference>
<dbReference type="InterPro" id="IPR036259">
    <property type="entry name" value="MFS_trans_sf"/>
</dbReference>
<evidence type="ECO:0000313" key="9">
    <source>
        <dbReference type="RefSeq" id="XP_011634455.1"/>
    </source>
</evidence>
<dbReference type="SUPFAM" id="SSF103473">
    <property type="entry name" value="MFS general substrate transporter"/>
    <property type="match status" value="1"/>
</dbReference>
<organism evidence="6 9">
    <name type="scientific">Pogonomyrmex barbatus</name>
    <name type="common">red harvester ant</name>
    <dbReference type="NCBI Taxonomy" id="144034"/>
    <lineage>
        <taxon>Eukaryota</taxon>
        <taxon>Metazoa</taxon>
        <taxon>Ecdysozoa</taxon>
        <taxon>Arthropoda</taxon>
        <taxon>Hexapoda</taxon>
        <taxon>Insecta</taxon>
        <taxon>Pterygota</taxon>
        <taxon>Neoptera</taxon>
        <taxon>Endopterygota</taxon>
        <taxon>Hymenoptera</taxon>
        <taxon>Apocrita</taxon>
        <taxon>Aculeata</taxon>
        <taxon>Formicoidea</taxon>
        <taxon>Formicidae</taxon>
        <taxon>Myrmicinae</taxon>
        <taxon>Pogonomyrmex</taxon>
    </lineage>
</organism>
<feature type="transmembrane region" description="Helical" evidence="5">
    <location>
        <begin position="296"/>
        <end position="315"/>
    </location>
</feature>
<dbReference type="Pfam" id="PF07690">
    <property type="entry name" value="MFS_1"/>
    <property type="match status" value="1"/>
</dbReference>
<proteinExistence type="predicted"/>
<dbReference type="Gene3D" id="1.20.1250.20">
    <property type="entry name" value="MFS general substrate transporter like domains"/>
    <property type="match status" value="1"/>
</dbReference>
<feature type="transmembrane region" description="Helical" evidence="5">
    <location>
        <begin position="258"/>
        <end position="284"/>
    </location>
</feature>
<dbReference type="GeneID" id="105425410"/>
<feature type="transmembrane region" description="Helical" evidence="5">
    <location>
        <begin position="327"/>
        <end position="348"/>
    </location>
</feature>
<dbReference type="PANTHER" id="PTHR23507">
    <property type="entry name" value="ZGC:174356"/>
    <property type="match status" value="1"/>
</dbReference>
<dbReference type="RefSeq" id="XP_011634454.1">
    <property type="nucleotide sequence ID" value="XM_011636152.2"/>
</dbReference>
<sequence>MDVPVARWRCYLLVQPLAMLFLLALSMSGNVLTDLIVYRTCVVTMKINKTECDILHNNSSSEEALRINSIVQPYTGLILMGKSFIESIFPTILTLFLGPWSDKYGRKPILISVYIGISSTFFLLTFMSNWDIVPWYFLLAYIPFAFLGGTSALMLASVCYITDITSDNERAWHLAWLDVLISVGLLIGLLSGPLIFKAYGYAAVFGTVTVICILTTLYIFFIPETIQNEISSKKIFNFKFIKDIYDTCIKKRDGFDRLLVWSCIACLILQLIIIQGSSSIGFLFASARLGWTVEEYSTYVALNIMITVLGTMFGVKLIPKYTGLPEAIIAIISVISALGSTITGAFAWKSWHMYLAMIIGMFGDISRSMVRAILSKAVPAQDIGKVFSLAMSLETLIPFAATSLYTLLYSHYMPPIYPLPAGFLSAIFYVLTIGILICIQIQVIKRTRILSSQLTDSDSAD</sequence>
<protein>
    <submittedName>
        <fullName evidence="7 8">Proton-coupled Folate transporter-like isoform X1</fullName>
    </submittedName>
</protein>
<gene>
    <name evidence="7 8 9" type="primary">LOC105425410</name>
</gene>
<evidence type="ECO:0000256" key="5">
    <source>
        <dbReference type="SAM" id="Phobius"/>
    </source>
</evidence>
<reference evidence="7 8" key="1">
    <citation type="submission" date="2025-04" db="UniProtKB">
        <authorList>
            <consortium name="RefSeq"/>
        </authorList>
    </citation>
    <scope>IDENTIFICATION</scope>
</reference>
<feature type="transmembrane region" description="Helical" evidence="5">
    <location>
        <begin position="354"/>
        <end position="374"/>
    </location>
</feature>
<feature type="transmembrane region" description="Helical" evidence="5">
    <location>
        <begin position="109"/>
        <end position="130"/>
    </location>
</feature>
<evidence type="ECO:0000313" key="8">
    <source>
        <dbReference type="RefSeq" id="XP_011634454.1"/>
    </source>
</evidence>
<accession>A0A6I9W3F5</accession>
<evidence type="ECO:0000313" key="7">
    <source>
        <dbReference type="RefSeq" id="XP_011634453.1"/>
    </source>
</evidence>
<dbReference type="Proteomes" id="UP000504615">
    <property type="component" value="Unplaced"/>
</dbReference>
<dbReference type="OrthoDB" id="430300at2759"/>
<dbReference type="AlphaFoldDB" id="A0A6I9W3F5"/>
<dbReference type="InterPro" id="IPR011701">
    <property type="entry name" value="MFS"/>
</dbReference>
<dbReference type="RefSeq" id="XP_011634455.1">
    <property type="nucleotide sequence ID" value="XM_011636153.1"/>
</dbReference>
<feature type="transmembrane region" description="Helical" evidence="5">
    <location>
        <begin position="174"/>
        <end position="195"/>
    </location>
</feature>
<feature type="transmembrane region" description="Helical" evidence="5">
    <location>
        <begin position="201"/>
        <end position="221"/>
    </location>
</feature>
<feature type="transmembrane region" description="Helical" evidence="5">
    <location>
        <begin position="421"/>
        <end position="444"/>
    </location>
</feature>
<dbReference type="KEGG" id="pbar:105425410"/>
<dbReference type="GO" id="GO:0022857">
    <property type="term" value="F:transmembrane transporter activity"/>
    <property type="evidence" value="ECO:0007669"/>
    <property type="project" value="InterPro"/>
</dbReference>